<dbReference type="GO" id="GO:0008757">
    <property type="term" value="F:S-adenosylmethionine-dependent methyltransferase activity"/>
    <property type="evidence" value="ECO:0007669"/>
    <property type="project" value="UniProtKB-ARBA"/>
</dbReference>
<name>A0A1B6KMU9_9HEMI</name>
<accession>A0A1B6KMU9</accession>
<dbReference type="Pfam" id="PF00856">
    <property type="entry name" value="SET"/>
    <property type="match status" value="1"/>
</dbReference>
<feature type="domain" description="SET" evidence="2">
    <location>
        <begin position="29"/>
        <end position="277"/>
    </location>
</feature>
<evidence type="ECO:0000256" key="1">
    <source>
        <dbReference type="SAM" id="MobiDB-lite"/>
    </source>
</evidence>
<dbReference type="EMBL" id="GEBQ01027217">
    <property type="protein sequence ID" value="JAT12760.1"/>
    <property type="molecule type" value="Transcribed_RNA"/>
</dbReference>
<feature type="compositionally biased region" description="Basic residues" evidence="1">
    <location>
        <begin position="14"/>
        <end position="24"/>
    </location>
</feature>
<dbReference type="GO" id="GO:0008276">
    <property type="term" value="F:protein methyltransferase activity"/>
    <property type="evidence" value="ECO:0007669"/>
    <property type="project" value="UniProtKB-ARBA"/>
</dbReference>
<feature type="non-terminal residue" evidence="3">
    <location>
        <position position="1"/>
    </location>
</feature>
<dbReference type="SMART" id="SM00317">
    <property type="entry name" value="SET"/>
    <property type="match status" value="1"/>
</dbReference>
<dbReference type="GO" id="GO:0008170">
    <property type="term" value="F:N-methyltransferase activity"/>
    <property type="evidence" value="ECO:0007669"/>
    <property type="project" value="UniProtKB-ARBA"/>
</dbReference>
<dbReference type="Gene3D" id="6.10.140.2220">
    <property type="match status" value="1"/>
</dbReference>
<evidence type="ECO:0000259" key="2">
    <source>
        <dbReference type="PROSITE" id="PS50280"/>
    </source>
</evidence>
<dbReference type="AlphaFoldDB" id="A0A1B6KMU9"/>
<dbReference type="InterPro" id="IPR053010">
    <property type="entry name" value="SET_SmydA-8"/>
</dbReference>
<sequence>HLAAAPVHTTHDMPRRRHHKRGGHKTQEAPISEIESHENRNYLIKKSDSLGRYLVASKDLQEGAVLISEEPVILGPAQDSQPVCLGCYSPVSDLTTTYRCEKCQWPLCSNTCKGLSRRLGHSKEECEQLTRCSVSSSELPHNQLYNAITPLRCLLLKEHHPDQWSALMSMEAHNDIRRQLPSIWEYNQRSVVDRITQDWKITTFSQEDIHTVCGILEVNAFEVGEESLNIRGLYPTAFYIAHSCVPNTSHSDDEEFRMKVFTSVQVPKDEIITLSYTNSLKGTKSRREHLKQCKFFDCQCKRCEDPTELGTHVSSLRCSECGDGHLLSSKPLSHDAAWRCDNQHCQASLSATDVDTIVNSIDKEIKSLDHNNVEELEISIRHYSGVLHKNHYLILGLKYNLSQLYGKSVGYLIHQMTEAMLERKKQVCEDILQMFDILEPGLTRVRGLTMYELHAPIMVLTIKRFEMHKITKADLCRSLKKVAVYLRDCCNILKFESEKSQEGSIRKAAQDALVQLRSWEPVVGKML</sequence>
<organism evidence="3">
    <name type="scientific">Graphocephala atropunctata</name>
    <dbReference type="NCBI Taxonomy" id="36148"/>
    <lineage>
        <taxon>Eukaryota</taxon>
        <taxon>Metazoa</taxon>
        <taxon>Ecdysozoa</taxon>
        <taxon>Arthropoda</taxon>
        <taxon>Hexapoda</taxon>
        <taxon>Insecta</taxon>
        <taxon>Pterygota</taxon>
        <taxon>Neoptera</taxon>
        <taxon>Paraneoptera</taxon>
        <taxon>Hemiptera</taxon>
        <taxon>Auchenorrhyncha</taxon>
        <taxon>Membracoidea</taxon>
        <taxon>Cicadellidae</taxon>
        <taxon>Cicadellinae</taxon>
        <taxon>Cicadellini</taxon>
        <taxon>Graphocephala</taxon>
    </lineage>
</organism>
<proteinExistence type="predicted"/>
<dbReference type="PANTHER" id="PTHR46455:SF5">
    <property type="entry name" value="SET AND MYND DOMAIN CONTAINING, ARTHROPOD-SPECIFIC, MEMBER 4, ISOFORM A"/>
    <property type="match status" value="1"/>
</dbReference>
<dbReference type="InterPro" id="IPR001214">
    <property type="entry name" value="SET_dom"/>
</dbReference>
<dbReference type="CDD" id="cd20071">
    <property type="entry name" value="SET_SMYD"/>
    <property type="match status" value="1"/>
</dbReference>
<reference evidence="3" key="1">
    <citation type="submission" date="2015-11" db="EMBL/GenBank/DDBJ databases">
        <title>De novo transcriptome assembly of four potential Pierce s Disease insect vectors from Arizona vineyards.</title>
        <authorList>
            <person name="Tassone E.E."/>
        </authorList>
    </citation>
    <scope>NUCLEOTIDE SEQUENCE</scope>
</reference>
<evidence type="ECO:0000313" key="3">
    <source>
        <dbReference type="EMBL" id="JAT12760.1"/>
    </source>
</evidence>
<dbReference type="Gene3D" id="1.10.220.160">
    <property type="match status" value="1"/>
</dbReference>
<protein>
    <recommendedName>
        <fullName evidence="2">SET domain-containing protein</fullName>
    </recommendedName>
</protein>
<dbReference type="InterPro" id="IPR046341">
    <property type="entry name" value="SET_dom_sf"/>
</dbReference>
<gene>
    <name evidence="3" type="ORF">g.18174</name>
</gene>
<dbReference type="SUPFAM" id="SSF82199">
    <property type="entry name" value="SET domain"/>
    <property type="match status" value="1"/>
</dbReference>
<dbReference type="PROSITE" id="PS50280">
    <property type="entry name" value="SET"/>
    <property type="match status" value="1"/>
</dbReference>
<feature type="region of interest" description="Disordered" evidence="1">
    <location>
        <begin position="1"/>
        <end position="34"/>
    </location>
</feature>
<dbReference type="PANTHER" id="PTHR46455">
    <property type="entry name" value="SET AND MYND DOMAIN CONTAINING, ARTHROPOD-SPECIFIC, MEMBER 4, ISOFORM A"/>
    <property type="match status" value="1"/>
</dbReference>
<dbReference type="Gene3D" id="2.170.270.10">
    <property type="entry name" value="SET domain"/>
    <property type="match status" value="1"/>
</dbReference>